<evidence type="ECO:0000313" key="10">
    <source>
        <dbReference type="EnsemblPlants" id="TraesCS2B02G493300.1.cds1"/>
    </source>
</evidence>
<dbReference type="Pfam" id="PF08263">
    <property type="entry name" value="LRRNT_2"/>
    <property type="match status" value="1"/>
</dbReference>
<keyword evidence="5" id="KW-0677">Repeat</keyword>
<dbReference type="PANTHER" id="PTHR48059:SF3">
    <property type="entry name" value="OS05G0104700 PROTEIN"/>
    <property type="match status" value="1"/>
</dbReference>
<reference evidence="10" key="1">
    <citation type="submission" date="2018-08" db="EMBL/GenBank/DDBJ databases">
        <authorList>
            <person name="Rossello M."/>
        </authorList>
    </citation>
    <scope>NUCLEOTIDE SEQUENCE [LARGE SCALE GENOMIC DNA]</scope>
    <source>
        <strain evidence="10">cv. Chinese Spring</strain>
    </source>
</reference>
<accession>A0A3B6CFN0</accession>
<evidence type="ECO:0000256" key="4">
    <source>
        <dbReference type="ARBA" id="ARBA00022729"/>
    </source>
</evidence>
<dbReference type="Pfam" id="PF00560">
    <property type="entry name" value="LRR_1"/>
    <property type="match status" value="2"/>
</dbReference>
<dbReference type="InterPro" id="IPR051848">
    <property type="entry name" value="PGIP"/>
</dbReference>
<dbReference type="InterPro" id="IPR001611">
    <property type="entry name" value="Leu-rich_rpt"/>
</dbReference>
<dbReference type="GeneID" id="123042138"/>
<dbReference type="Gramene" id="TraesCS2B02G493300.1">
    <property type="protein sequence ID" value="TraesCS2B02G493300.1.cds1"/>
    <property type="gene ID" value="TraesCS2B02G493300"/>
</dbReference>
<dbReference type="OMA" id="KNPWQIL"/>
<dbReference type="Pfam" id="PF13516">
    <property type="entry name" value="LRR_6"/>
    <property type="match status" value="1"/>
</dbReference>
<evidence type="ECO:0000259" key="9">
    <source>
        <dbReference type="Pfam" id="PF08263"/>
    </source>
</evidence>
<keyword evidence="11" id="KW-1185">Reference proteome</keyword>
<dbReference type="AlphaFoldDB" id="A0A3B6CFN0"/>
<keyword evidence="6" id="KW-0472">Membrane</keyword>
<evidence type="ECO:0000256" key="5">
    <source>
        <dbReference type="ARBA" id="ARBA00022737"/>
    </source>
</evidence>
<dbReference type="Gene3D" id="3.80.10.10">
    <property type="entry name" value="Ribonuclease Inhibitor"/>
    <property type="match status" value="1"/>
</dbReference>
<dbReference type="PANTHER" id="PTHR48059">
    <property type="entry name" value="POLYGALACTURONASE INHIBITOR 1"/>
    <property type="match status" value="1"/>
</dbReference>
<reference evidence="10" key="2">
    <citation type="submission" date="2018-10" db="UniProtKB">
        <authorList>
            <consortium name="EnsemblPlants"/>
        </authorList>
    </citation>
    <scope>IDENTIFICATION</scope>
</reference>
<dbReference type="Gramene" id="TraesROB_scaffold_117452_01G000100.1">
    <property type="protein sequence ID" value="TraesROB_scaffold_117452_01G000100.1"/>
    <property type="gene ID" value="TraesROB_scaffold_117452_01G000100"/>
</dbReference>
<comment type="subcellular location">
    <subcellularLocation>
        <location evidence="1">Cell envelope</location>
    </subcellularLocation>
    <subcellularLocation>
        <location evidence="2">Membrane</location>
    </subcellularLocation>
</comment>
<dbReference type="InterPro" id="IPR013210">
    <property type="entry name" value="LRR_N_plant-typ"/>
</dbReference>
<evidence type="ECO:0000256" key="3">
    <source>
        <dbReference type="ARBA" id="ARBA00022614"/>
    </source>
</evidence>
<keyword evidence="4 8" id="KW-0732">Signal</keyword>
<proteinExistence type="inferred from homology"/>
<dbReference type="InterPro" id="IPR032675">
    <property type="entry name" value="LRR_dom_sf"/>
</dbReference>
<gene>
    <name evidence="10" type="primary">LOC123042138</name>
</gene>
<dbReference type="GO" id="GO:0016020">
    <property type="term" value="C:membrane"/>
    <property type="evidence" value="ECO:0007669"/>
    <property type="project" value="UniProtKB-SubCell"/>
</dbReference>
<evidence type="ECO:0000256" key="1">
    <source>
        <dbReference type="ARBA" id="ARBA00004196"/>
    </source>
</evidence>
<feature type="domain" description="Leucine-rich repeat-containing N-terminal plant-type" evidence="9">
    <location>
        <begin position="38"/>
        <end position="75"/>
    </location>
</feature>
<dbReference type="FunFam" id="3.80.10.10:FF:000400">
    <property type="entry name" value="Nuclear pore complex protein NUP107"/>
    <property type="match status" value="1"/>
</dbReference>
<dbReference type="OrthoDB" id="676979at2759"/>
<name>A0A3B6CFN0_WHEAT</name>
<evidence type="ECO:0000256" key="7">
    <source>
        <dbReference type="ARBA" id="ARBA00038043"/>
    </source>
</evidence>
<organism evidence="10">
    <name type="scientific">Triticum aestivum</name>
    <name type="common">Wheat</name>
    <dbReference type="NCBI Taxonomy" id="4565"/>
    <lineage>
        <taxon>Eukaryota</taxon>
        <taxon>Viridiplantae</taxon>
        <taxon>Streptophyta</taxon>
        <taxon>Embryophyta</taxon>
        <taxon>Tracheophyta</taxon>
        <taxon>Spermatophyta</taxon>
        <taxon>Magnoliopsida</taxon>
        <taxon>Liliopsida</taxon>
        <taxon>Poales</taxon>
        <taxon>Poaceae</taxon>
        <taxon>BOP clade</taxon>
        <taxon>Pooideae</taxon>
        <taxon>Triticodae</taxon>
        <taxon>Triticeae</taxon>
        <taxon>Triticinae</taxon>
        <taxon>Triticum</taxon>
    </lineage>
</organism>
<dbReference type="EnsemblPlants" id="TraesCS2B02G493300.1">
    <property type="protein sequence ID" value="TraesCS2B02G493300.1.cds1"/>
    <property type="gene ID" value="TraesCS2B02G493300"/>
</dbReference>
<comment type="similarity">
    <text evidence="7">Belongs to the polygalacturonase-inhibiting protein family.</text>
</comment>
<feature type="signal peptide" evidence="8">
    <location>
        <begin position="1"/>
        <end position="29"/>
    </location>
</feature>
<dbReference type="Proteomes" id="UP000019116">
    <property type="component" value="Chromosome 2B"/>
</dbReference>
<evidence type="ECO:0000313" key="11">
    <source>
        <dbReference type="Proteomes" id="UP000019116"/>
    </source>
</evidence>
<protein>
    <recommendedName>
        <fullName evidence="9">Leucine-rich repeat-containing N-terminal plant-type domain-containing protein</fullName>
    </recommendedName>
</protein>
<dbReference type="SUPFAM" id="SSF52058">
    <property type="entry name" value="L domain-like"/>
    <property type="match status" value="1"/>
</dbReference>
<dbReference type="Gramene" id="TraesNOR2B03G01045540.1">
    <property type="protein sequence ID" value="TraesNOR2B03G01045540.1.CDS1"/>
    <property type="gene ID" value="TraesNOR2B03G01045540"/>
</dbReference>
<evidence type="ECO:0000256" key="2">
    <source>
        <dbReference type="ARBA" id="ARBA00004370"/>
    </source>
</evidence>
<sequence>MRASSLGRCANVALAVLLTTIAAAAAAAAARTKNECHAGDKAALLAIKAGFGNASYFQSWTSDYPCCEWISVFCDLSASPYTLRRVVAVSFLRDASLVGPLPGASVARLTALQQLILIHVPGVNGTLPRDLARLSNLNFIDVSYTGISGPVPWFLSRLTKLTYLRLSFNSLTGPIPASLADVPNLSFLDLGGNRLTGTIPPLLLSRTNDTAYLSLSHNNLTGGVPSDFAAVRFSSLDLSHNALAGEASLLFGLNKSLEKLDLSHNAFSFNLSAVTLPSQLGVFDISHNDVYGVLPSQVAKLQYLNVSYNRLSGRVPIGGNMDRFDQYCFQHNKGLCGTPLPPCKQ</sequence>
<dbReference type="Pfam" id="PF13855">
    <property type="entry name" value="LRR_8"/>
    <property type="match status" value="1"/>
</dbReference>
<evidence type="ECO:0000256" key="6">
    <source>
        <dbReference type="ARBA" id="ARBA00023136"/>
    </source>
</evidence>
<evidence type="ECO:0000256" key="8">
    <source>
        <dbReference type="SAM" id="SignalP"/>
    </source>
</evidence>
<keyword evidence="3" id="KW-0433">Leucine-rich repeat</keyword>
<dbReference type="Gramene" id="TraesCS2B03G1241800.1">
    <property type="protein sequence ID" value="TraesCS2B03G1241800.1.CDS1"/>
    <property type="gene ID" value="TraesCS2B03G1241800"/>
</dbReference>
<feature type="chain" id="PRO_5043172336" description="Leucine-rich repeat-containing N-terminal plant-type domain-containing protein" evidence="8">
    <location>
        <begin position="30"/>
        <end position="345"/>
    </location>
</feature>
<dbReference type="RefSeq" id="XP_044320594.1">
    <property type="nucleotide sequence ID" value="XM_044464659.1"/>
</dbReference>
<dbReference type="STRING" id="4565.A0A3B6CFN0"/>
<dbReference type="SMR" id="A0A3B6CFN0"/>